<dbReference type="AlphaFoldDB" id="A0A9J6B7R0"/>
<reference evidence="2 3" key="1">
    <citation type="submission" date="2020-09" db="EMBL/GenBank/DDBJ databases">
        <title>De no assembly of potato wild relative species, Solanum commersonii.</title>
        <authorList>
            <person name="Cho K."/>
        </authorList>
    </citation>
    <scope>NUCLEOTIDE SEQUENCE [LARGE SCALE GENOMIC DNA]</scope>
    <source>
        <strain evidence="2">LZ3.2</strain>
        <tissue evidence="2">Leaf</tissue>
    </source>
</reference>
<comment type="caution">
    <text evidence="2">The sequence shown here is derived from an EMBL/GenBank/DDBJ whole genome shotgun (WGS) entry which is preliminary data.</text>
</comment>
<proteinExistence type="predicted"/>
<gene>
    <name evidence="2" type="ORF">H5410_004422</name>
</gene>
<feature type="compositionally biased region" description="Basic and acidic residues" evidence="1">
    <location>
        <begin position="39"/>
        <end position="71"/>
    </location>
</feature>
<feature type="region of interest" description="Disordered" evidence="1">
    <location>
        <begin position="22"/>
        <end position="87"/>
    </location>
</feature>
<dbReference type="OrthoDB" id="1303972at2759"/>
<accession>A0A9J6B7R0</accession>
<evidence type="ECO:0000313" key="2">
    <source>
        <dbReference type="EMBL" id="KAG5632705.1"/>
    </source>
</evidence>
<keyword evidence="3" id="KW-1185">Reference proteome</keyword>
<protein>
    <submittedName>
        <fullName evidence="2">Uncharacterized protein</fullName>
    </submittedName>
</protein>
<dbReference type="Proteomes" id="UP000824120">
    <property type="component" value="Chromosome 1"/>
</dbReference>
<evidence type="ECO:0000256" key="1">
    <source>
        <dbReference type="SAM" id="MobiDB-lite"/>
    </source>
</evidence>
<feature type="compositionally biased region" description="Basic residues" evidence="1">
    <location>
        <begin position="22"/>
        <end position="38"/>
    </location>
</feature>
<organism evidence="2 3">
    <name type="scientific">Solanum commersonii</name>
    <name type="common">Commerson's wild potato</name>
    <name type="synonym">Commerson's nightshade</name>
    <dbReference type="NCBI Taxonomy" id="4109"/>
    <lineage>
        <taxon>Eukaryota</taxon>
        <taxon>Viridiplantae</taxon>
        <taxon>Streptophyta</taxon>
        <taxon>Embryophyta</taxon>
        <taxon>Tracheophyta</taxon>
        <taxon>Spermatophyta</taxon>
        <taxon>Magnoliopsida</taxon>
        <taxon>eudicotyledons</taxon>
        <taxon>Gunneridae</taxon>
        <taxon>Pentapetalae</taxon>
        <taxon>asterids</taxon>
        <taxon>lamiids</taxon>
        <taxon>Solanales</taxon>
        <taxon>Solanaceae</taxon>
        <taxon>Solanoideae</taxon>
        <taxon>Solaneae</taxon>
        <taxon>Solanum</taxon>
    </lineage>
</organism>
<dbReference type="EMBL" id="JACXVP010000001">
    <property type="protein sequence ID" value="KAG5632705.1"/>
    <property type="molecule type" value="Genomic_DNA"/>
</dbReference>
<name>A0A9J6B7R0_SOLCO</name>
<evidence type="ECO:0000313" key="3">
    <source>
        <dbReference type="Proteomes" id="UP000824120"/>
    </source>
</evidence>
<feature type="compositionally biased region" description="Basic and acidic residues" evidence="1">
    <location>
        <begin position="78"/>
        <end position="87"/>
    </location>
</feature>
<sequence>MKANKDESETIAEDIILVVEKKKKKPLGKEKPKTKKAPVRKEIDSKKGGKKEPVKKRELFAESESKSEKGPGSKSKKMKVEKELTRDERVNNLKKQQVLNGRVFDHEIITKPGMCILADSVEIQAWTHLFINRIPVMHEAQVRDFYYNVEFTKDGSLNTQVGDRIFHLNEERLGEILSVPMEGIGSVVGQFCSKSSAQECGKLSKLNCVGIPKKLLNGEYQLLFEFVKKVLLPISEKRTVASVADLFLMEALSKFDEHEVLNKKTREMCEITPEHGENLGVYFTHVARLRVYLSSVSQVNECF</sequence>